<keyword evidence="19" id="KW-1185">Reference proteome</keyword>
<evidence type="ECO:0000313" key="21">
    <source>
        <dbReference type="RefSeq" id="XP_012943870.1"/>
    </source>
</evidence>
<reference evidence="20 21" key="1">
    <citation type="submission" date="2025-05" db="UniProtKB">
        <authorList>
            <consortium name="RefSeq"/>
        </authorList>
    </citation>
    <scope>IDENTIFICATION</scope>
</reference>
<dbReference type="InterPro" id="IPR036322">
    <property type="entry name" value="WD40_repeat_dom_sf"/>
</dbReference>
<keyword evidence="8" id="KW-0677">Repeat</keyword>
<evidence type="ECO:0000256" key="6">
    <source>
        <dbReference type="ARBA" id="ARBA00022574"/>
    </source>
</evidence>
<dbReference type="CDD" id="cd16450">
    <property type="entry name" value="mRING-C3HGC3_RFWD3"/>
    <property type="match status" value="1"/>
</dbReference>
<evidence type="ECO:0000256" key="7">
    <source>
        <dbReference type="ARBA" id="ARBA00022679"/>
    </source>
</evidence>
<evidence type="ECO:0000256" key="12">
    <source>
        <dbReference type="ARBA" id="ARBA00022833"/>
    </source>
</evidence>
<keyword evidence="14" id="KW-0539">Nucleus</keyword>
<comment type="pathway">
    <text evidence="3">Protein modification; protein ubiquitination.</text>
</comment>
<evidence type="ECO:0000256" key="14">
    <source>
        <dbReference type="ARBA" id="ARBA00023242"/>
    </source>
</evidence>
<feature type="domain" description="RING-type" evidence="18">
    <location>
        <begin position="380"/>
        <end position="423"/>
    </location>
</feature>
<organism evidence="19 21">
    <name type="scientific">Aplysia californica</name>
    <name type="common">California sea hare</name>
    <dbReference type="NCBI Taxonomy" id="6500"/>
    <lineage>
        <taxon>Eukaryota</taxon>
        <taxon>Metazoa</taxon>
        <taxon>Spiralia</taxon>
        <taxon>Lophotrochozoa</taxon>
        <taxon>Mollusca</taxon>
        <taxon>Gastropoda</taxon>
        <taxon>Heterobranchia</taxon>
        <taxon>Euthyneura</taxon>
        <taxon>Tectipleura</taxon>
        <taxon>Aplysiida</taxon>
        <taxon>Aplysioidea</taxon>
        <taxon>Aplysiidae</taxon>
        <taxon>Aplysia</taxon>
    </lineage>
</organism>
<evidence type="ECO:0000259" key="18">
    <source>
        <dbReference type="PROSITE" id="PS50089"/>
    </source>
</evidence>
<dbReference type="SUPFAM" id="SSF57850">
    <property type="entry name" value="RING/U-box"/>
    <property type="match status" value="1"/>
</dbReference>
<feature type="region of interest" description="Disordered" evidence="17">
    <location>
        <begin position="332"/>
        <end position="375"/>
    </location>
</feature>
<dbReference type="InterPro" id="IPR013083">
    <property type="entry name" value="Znf_RING/FYVE/PHD"/>
</dbReference>
<dbReference type="PROSITE" id="PS50089">
    <property type="entry name" value="ZF_RING_2"/>
    <property type="match status" value="1"/>
</dbReference>
<evidence type="ECO:0000256" key="1">
    <source>
        <dbReference type="ARBA" id="ARBA00000900"/>
    </source>
</evidence>
<evidence type="ECO:0000256" key="8">
    <source>
        <dbReference type="ARBA" id="ARBA00022737"/>
    </source>
</evidence>
<dbReference type="EC" id="2.3.2.27" evidence="4"/>
<keyword evidence="10 16" id="KW-0479">Metal-binding</keyword>
<evidence type="ECO:0000256" key="16">
    <source>
        <dbReference type="PROSITE-ProRule" id="PRU00175"/>
    </source>
</evidence>
<evidence type="ECO:0000256" key="3">
    <source>
        <dbReference type="ARBA" id="ARBA00004906"/>
    </source>
</evidence>
<keyword evidence="7" id="KW-0808">Transferase</keyword>
<evidence type="ECO:0000313" key="20">
    <source>
        <dbReference type="RefSeq" id="XP_005109033.1"/>
    </source>
</evidence>
<keyword evidence="12" id="KW-0862">Zinc</keyword>
<dbReference type="RefSeq" id="XP_012943870.1">
    <property type="nucleotide sequence ID" value="XM_013088416.2"/>
</dbReference>
<evidence type="ECO:0000256" key="15">
    <source>
        <dbReference type="ARBA" id="ARBA00034306"/>
    </source>
</evidence>
<evidence type="ECO:0000256" key="13">
    <source>
        <dbReference type="ARBA" id="ARBA00023204"/>
    </source>
</evidence>
<comment type="subcellular location">
    <subcellularLocation>
        <location evidence="2">Cytoplasm</location>
    </subcellularLocation>
    <subcellularLocation>
        <location evidence="15">Nucleus</location>
        <location evidence="15">Nuclear body</location>
    </subcellularLocation>
</comment>
<dbReference type="InterPro" id="IPR015943">
    <property type="entry name" value="WD40/YVTN_repeat-like_dom_sf"/>
</dbReference>
<keyword evidence="5" id="KW-0963">Cytoplasm</keyword>
<evidence type="ECO:0000256" key="11">
    <source>
        <dbReference type="ARBA" id="ARBA00022786"/>
    </source>
</evidence>
<evidence type="ECO:0000256" key="5">
    <source>
        <dbReference type="ARBA" id="ARBA00022490"/>
    </source>
</evidence>
<feature type="region of interest" description="Disordered" evidence="17">
    <location>
        <begin position="1"/>
        <end position="67"/>
    </location>
</feature>
<evidence type="ECO:0000256" key="17">
    <source>
        <dbReference type="SAM" id="MobiDB-lite"/>
    </source>
</evidence>
<accession>A0ABM1AAA8</accession>
<dbReference type="Proteomes" id="UP000694888">
    <property type="component" value="Unplaced"/>
</dbReference>
<feature type="region of interest" description="Disordered" evidence="17">
    <location>
        <begin position="183"/>
        <end position="205"/>
    </location>
</feature>
<keyword evidence="13" id="KW-0234">DNA repair</keyword>
<dbReference type="Gene3D" id="3.30.40.10">
    <property type="entry name" value="Zinc/RING finger domain, C3HC4 (zinc finger)"/>
    <property type="match status" value="1"/>
</dbReference>
<dbReference type="InterPro" id="IPR056527">
    <property type="entry name" value="WD40_RFWD3"/>
</dbReference>
<keyword evidence="9" id="KW-0227">DNA damage</keyword>
<dbReference type="PANTHER" id="PTHR16047">
    <property type="entry name" value="RFWD3 PROTEIN"/>
    <property type="match status" value="1"/>
</dbReference>
<keyword evidence="10 16" id="KW-0863">Zinc-finger</keyword>
<dbReference type="SUPFAM" id="SSF50978">
    <property type="entry name" value="WD40 repeat-like"/>
    <property type="match status" value="1"/>
</dbReference>
<sequence>MHRMRLDFLPTGHRRGASSDGTSDIQDPSPTEENDEDVILVGPSSSEDELEPEPPNEASEQHSIQGAHTQSIKHFLLEAKRLLRCADDQSRSEERQNSVSGHLYDFSRHVTAEDLLREREFTDMLSLVARLKGRLSAERVFSLGCPHLRRERDIFDELLLLHSAELLEGSERTAHVSSDVASASNTDLSLPGPSNSVVETTESNRNISSEVLNPNVSDQRTLTVSEGITNVPSGISTMPSAHSREELTENSETSASSFISAAGSVLSEDSSGSRVNFNGLENQMQHVRESLKQFLLSGTMDLSPTVNVQNVLRYLEMSSALIPSCSSASTMENLVQSPRSRKRKKPEDEVAANDSKEEEKMDSNDKKTKVEEEDEEEESCPICLEPWSTGGEHRITCLKCGHLFGLSCIEKWVDQARCCPHCKAPAKKSDIRPIFVKKVTAEDTSQRDRALRLLEEEKFSRRQMEQKEASTRKELSGKIASMEAEMVLLQARLQRGEVVGAVSSGSSSVISSTPGSVRYGSSRFAFQEKINLSQEPSCRVFDVCPTLGMTVVSLKSPNTLFRGFGIKILSRDFRHLSYQPLHANMIRDLCFQPGSLDGMLLSGGMDKCVQLTSLTSKTVVQKYTLNSTVWSCSWNLQNTNLFYAGMERGVVKEFDIRRTDAPVADILDNGGSPVTCLQYLSGQETERGLHGLLIGHQQNLVFREQNGEDVLTHRLPSPQAPLMSLSLYPNGKFLTSFRPGTSLTSCRHEISQLVHLPSEVEGMPHSVTSVRAASWDIGNSQTVISRNSLIPHPEEDSSLLAVVANHSENKINILDLKKKEEVQSLVSHGQRILDIKPVPGITGSFLALAGKDLFLYKWR</sequence>
<dbReference type="Pfam" id="PF13639">
    <property type="entry name" value="zf-RING_2"/>
    <property type="match status" value="1"/>
</dbReference>
<feature type="compositionally biased region" description="Polar residues" evidence="17">
    <location>
        <begin position="19"/>
        <end position="29"/>
    </location>
</feature>
<feature type="region of interest" description="Disordered" evidence="17">
    <location>
        <begin position="229"/>
        <end position="250"/>
    </location>
</feature>
<evidence type="ECO:0000256" key="9">
    <source>
        <dbReference type="ARBA" id="ARBA00022763"/>
    </source>
</evidence>
<dbReference type="RefSeq" id="XP_005109033.1">
    <property type="nucleotide sequence ID" value="XM_005108976.3"/>
</dbReference>
<proteinExistence type="predicted"/>
<dbReference type="PANTHER" id="PTHR16047:SF7">
    <property type="entry name" value="E3 UBIQUITIN-PROTEIN LIGASE RFWD3"/>
    <property type="match status" value="1"/>
</dbReference>
<protein>
    <recommendedName>
        <fullName evidence="4">RING-type E3 ubiquitin transferase</fullName>
        <ecNumber evidence="4">2.3.2.27</ecNumber>
    </recommendedName>
</protein>
<comment type="catalytic activity">
    <reaction evidence="1">
        <text>S-ubiquitinyl-[E2 ubiquitin-conjugating enzyme]-L-cysteine + [acceptor protein]-L-lysine = [E2 ubiquitin-conjugating enzyme]-L-cysteine + N(6)-ubiquitinyl-[acceptor protein]-L-lysine.</text>
        <dbReference type="EC" id="2.3.2.27"/>
    </reaction>
</comment>
<name>A0ABM1AAA8_APLCA</name>
<feature type="compositionally biased region" description="Basic and acidic residues" evidence="17">
    <location>
        <begin position="354"/>
        <end position="370"/>
    </location>
</feature>
<dbReference type="GeneID" id="101845882"/>
<dbReference type="InterPro" id="IPR037381">
    <property type="entry name" value="RFWD3"/>
</dbReference>
<dbReference type="Pfam" id="PF23419">
    <property type="entry name" value="WD40_RFWD3"/>
    <property type="match status" value="1"/>
</dbReference>
<dbReference type="Gene3D" id="2.130.10.10">
    <property type="entry name" value="YVTN repeat-like/Quinoprotein amine dehydrogenase"/>
    <property type="match status" value="1"/>
</dbReference>
<evidence type="ECO:0000256" key="10">
    <source>
        <dbReference type="ARBA" id="ARBA00022771"/>
    </source>
</evidence>
<feature type="compositionally biased region" description="Polar residues" evidence="17">
    <location>
        <begin position="229"/>
        <end position="240"/>
    </location>
</feature>
<evidence type="ECO:0000313" key="19">
    <source>
        <dbReference type="Proteomes" id="UP000694888"/>
    </source>
</evidence>
<dbReference type="InterPro" id="IPR001841">
    <property type="entry name" value="Znf_RING"/>
</dbReference>
<evidence type="ECO:0000256" key="4">
    <source>
        <dbReference type="ARBA" id="ARBA00012483"/>
    </source>
</evidence>
<gene>
    <name evidence="20 21" type="primary">LOC101845882</name>
</gene>
<keyword evidence="11" id="KW-0833">Ubl conjugation pathway</keyword>
<keyword evidence="6" id="KW-0853">WD repeat</keyword>
<evidence type="ECO:0000256" key="2">
    <source>
        <dbReference type="ARBA" id="ARBA00004496"/>
    </source>
</evidence>